<dbReference type="Proteomes" id="UP001199070">
    <property type="component" value="Unassembled WGS sequence"/>
</dbReference>
<dbReference type="InterPro" id="IPR008962">
    <property type="entry name" value="PapD-like_sf"/>
</dbReference>
<gene>
    <name evidence="12" type="ORF">LGN22_08020</name>
</gene>
<dbReference type="SUPFAM" id="SSF49354">
    <property type="entry name" value="PapD-like"/>
    <property type="match status" value="1"/>
</dbReference>
<evidence type="ECO:0000256" key="1">
    <source>
        <dbReference type="ARBA" id="ARBA00004418"/>
    </source>
</evidence>
<organism evidence="12 13">
    <name type="scientific">Burkholderia cenocepacia</name>
    <dbReference type="NCBI Taxonomy" id="95486"/>
    <lineage>
        <taxon>Bacteria</taxon>
        <taxon>Pseudomonadati</taxon>
        <taxon>Pseudomonadota</taxon>
        <taxon>Betaproteobacteria</taxon>
        <taxon>Burkholderiales</taxon>
        <taxon>Burkholderiaceae</taxon>
        <taxon>Burkholderia</taxon>
        <taxon>Burkholderia cepacia complex</taxon>
    </lineage>
</organism>
<dbReference type="InterPro" id="IPR013783">
    <property type="entry name" value="Ig-like_fold"/>
</dbReference>
<keyword evidence="7" id="KW-0393">Immunoglobulin domain</keyword>
<dbReference type="Gene3D" id="2.60.40.10">
    <property type="entry name" value="Immunoglobulins"/>
    <property type="match status" value="2"/>
</dbReference>
<proteinExistence type="inferred from homology"/>
<dbReference type="EMBL" id="JAIZTC010000002">
    <property type="protein sequence ID" value="MCA8378828.1"/>
    <property type="molecule type" value="Genomic_DNA"/>
</dbReference>
<dbReference type="Pfam" id="PF02753">
    <property type="entry name" value="PapD_C"/>
    <property type="match status" value="1"/>
</dbReference>
<evidence type="ECO:0000313" key="12">
    <source>
        <dbReference type="EMBL" id="MCA8378828.1"/>
    </source>
</evidence>
<evidence type="ECO:0000259" key="10">
    <source>
        <dbReference type="Pfam" id="PF00345"/>
    </source>
</evidence>
<evidence type="ECO:0000256" key="8">
    <source>
        <dbReference type="RuleBase" id="RU003918"/>
    </source>
</evidence>
<dbReference type="GO" id="GO:0071555">
    <property type="term" value="P:cell wall organization"/>
    <property type="evidence" value="ECO:0007669"/>
    <property type="project" value="InterPro"/>
</dbReference>
<sequence length="250" mass="27288">MKPSFSFSLSFPRRALCAFATAGALLAGAAHAAIVPDRTRVIFNEGEQAAIVTITNKSTTYPYLVQSWLEDANGNKITSPLMVVPPLQRVEANERNVLRIAKLPGTQLPADRETVFYLNIREVPPKTDTPNTLQIALHTQMKLFYRPKAVQPARDEDWTLPMTLRVDAAAHKLVFDNPTPYHVTVVDVSAGAQKTPVPIEPVMVSPMSTADVPFKAATPSTLFVTHIDDYGGQVAVEYACEAGACKSVKK</sequence>
<keyword evidence="5" id="KW-0574">Periplasm</keyword>
<keyword evidence="4 9" id="KW-0732">Signal</keyword>
<evidence type="ECO:0000256" key="9">
    <source>
        <dbReference type="SAM" id="SignalP"/>
    </source>
</evidence>
<feature type="domain" description="Pili assembly chaperone N-terminal" evidence="10">
    <location>
        <begin position="34"/>
        <end position="150"/>
    </location>
</feature>
<protein>
    <submittedName>
        <fullName evidence="12">Molecular chaperone</fullName>
    </submittedName>
</protein>
<dbReference type="RefSeq" id="WP_226133411.1">
    <property type="nucleotide sequence ID" value="NZ_JAIZTC010000002.1"/>
</dbReference>
<dbReference type="GO" id="GO:0030288">
    <property type="term" value="C:outer membrane-bounded periplasmic space"/>
    <property type="evidence" value="ECO:0007669"/>
    <property type="project" value="InterPro"/>
</dbReference>
<dbReference type="InterPro" id="IPR016147">
    <property type="entry name" value="Pili_assmbl_chaperone_N"/>
</dbReference>
<dbReference type="SUPFAM" id="SSF49584">
    <property type="entry name" value="Periplasmic chaperone C-domain"/>
    <property type="match status" value="1"/>
</dbReference>
<dbReference type="Pfam" id="PF00345">
    <property type="entry name" value="PapD_N"/>
    <property type="match status" value="1"/>
</dbReference>
<evidence type="ECO:0000256" key="3">
    <source>
        <dbReference type="ARBA" id="ARBA00022558"/>
    </source>
</evidence>
<feature type="domain" description="Pili assembly chaperone C-terminal" evidence="11">
    <location>
        <begin position="176"/>
        <end position="234"/>
    </location>
</feature>
<dbReference type="AlphaFoldDB" id="A0AAW4T9K9"/>
<dbReference type="InterPro" id="IPR001829">
    <property type="entry name" value="Pili_assmbl_chaperone_bac"/>
</dbReference>
<dbReference type="InterPro" id="IPR050643">
    <property type="entry name" value="Periplasmic_pilus_chap"/>
</dbReference>
<comment type="subcellular location">
    <subcellularLocation>
        <location evidence="1 8">Periplasm</location>
    </subcellularLocation>
</comment>
<dbReference type="InterPro" id="IPR018046">
    <property type="entry name" value="Pili_assmbl_chaperone_CS"/>
</dbReference>
<evidence type="ECO:0000256" key="2">
    <source>
        <dbReference type="ARBA" id="ARBA00007399"/>
    </source>
</evidence>
<comment type="caution">
    <text evidence="12">The sequence shown here is derived from an EMBL/GenBank/DDBJ whole genome shotgun (WGS) entry which is preliminary data.</text>
</comment>
<dbReference type="PANTHER" id="PTHR30251">
    <property type="entry name" value="PILUS ASSEMBLY CHAPERONE"/>
    <property type="match status" value="1"/>
</dbReference>
<dbReference type="PANTHER" id="PTHR30251:SF2">
    <property type="entry name" value="FIMBRIAL CHAPERONE YADV-RELATED"/>
    <property type="match status" value="1"/>
</dbReference>
<evidence type="ECO:0000256" key="6">
    <source>
        <dbReference type="ARBA" id="ARBA00023186"/>
    </source>
</evidence>
<evidence type="ECO:0000259" key="11">
    <source>
        <dbReference type="Pfam" id="PF02753"/>
    </source>
</evidence>
<evidence type="ECO:0000256" key="7">
    <source>
        <dbReference type="ARBA" id="ARBA00023319"/>
    </source>
</evidence>
<comment type="similarity">
    <text evidence="2 8">Belongs to the periplasmic pilus chaperone family.</text>
</comment>
<feature type="chain" id="PRO_5043554402" evidence="9">
    <location>
        <begin position="33"/>
        <end position="250"/>
    </location>
</feature>
<dbReference type="InterPro" id="IPR016148">
    <property type="entry name" value="Pili_assmbl_chaperone_C"/>
</dbReference>
<feature type="signal peptide" evidence="9">
    <location>
        <begin position="1"/>
        <end position="32"/>
    </location>
</feature>
<evidence type="ECO:0000256" key="4">
    <source>
        <dbReference type="ARBA" id="ARBA00022729"/>
    </source>
</evidence>
<dbReference type="InterPro" id="IPR036316">
    <property type="entry name" value="Pili_assmbl_chap_C_dom_sf"/>
</dbReference>
<reference evidence="12" key="1">
    <citation type="submission" date="2023-08" db="EMBL/GenBank/DDBJ databases">
        <title>A collection of bacterial strains from the Burkholderia cepacia Research Laboratory and Repository.</title>
        <authorList>
            <person name="Lipuma J."/>
            <person name="Spilker T."/>
        </authorList>
    </citation>
    <scope>NUCLEOTIDE SEQUENCE</scope>
    <source>
        <strain evidence="12">AU0862</strain>
    </source>
</reference>
<dbReference type="PROSITE" id="PS00635">
    <property type="entry name" value="PILI_CHAPERONE"/>
    <property type="match status" value="1"/>
</dbReference>
<keyword evidence="3" id="KW-1029">Fimbrium biogenesis</keyword>
<name>A0AAW4T9K9_9BURK</name>
<evidence type="ECO:0000313" key="13">
    <source>
        <dbReference type="Proteomes" id="UP001199070"/>
    </source>
</evidence>
<accession>A0AAW4T9K9</accession>
<dbReference type="FunFam" id="2.60.40.10:FF:000458">
    <property type="entry name" value="Molecular chaperone FimC"/>
    <property type="match status" value="1"/>
</dbReference>
<dbReference type="PRINTS" id="PR00969">
    <property type="entry name" value="CHAPERONPILI"/>
</dbReference>
<evidence type="ECO:0000256" key="5">
    <source>
        <dbReference type="ARBA" id="ARBA00022764"/>
    </source>
</evidence>
<keyword evidence="6 8" id="KW-0143">Chaperone</keyword>